<sequence>MTQLTTDQTRLQTEITDYPEKIHLLETEVNRLGEENKRLQEENNDFKNVNDSLNGVINKLEFNLAIMKQLLSTHKIINENMKKTKDTQDNKKMIEPLNIDFGEEYQNIFLKNIINDQKLLIIQTNNIIDDYIQFIYKLHNRIQNLINDINKMKSKKISFNRNYIHTFRKNVLKKIISKQKVFSSLQQENNYLQIRVRDQKLLIQQKNEIIDYLTKYIQRTQIKMENLRINKVYLIDRANL</sequence>
<dbReference type="Proteomes" id="UP001210120">
    <property type="component" value="Chromosome"/>
</dbReference>
<evidence type="ECO:0000256" key="1">
    <source>
        <dbReference type="SAM" id="Coils"/>
    </source>
</evidence>
<keyword evidence="3" id="KW-1185">Reference proteome</keyword>
<keyword evidence="1" id="KW-0175">Coiled coil</keyword>
<evidence type="ECO:0000313" key="3">
    <source>
        <dbReference type="Proteomes" id="UP001210120"/>
    </source>
</evidence>
<accession>A0ABY7M0F7</accession>
<gene>
    <name evidence="2" type="ORF">O7R10_01210</name>
</gene>
<dbReference type="EMBL" id="CP115156">
    <property type="protein sequence ID" value="WBL31217.1"/>
    <property type="molecule type" value="Genomic_DNA"/>
</dbReference>
<proteinExistence type="predicted"/>
<evidence type="ECO:0000313" key="2">
    <source>
        <dbReference type="EMBL" id="WBL31217.1"/>
    </source>
</evidence>
<reference evidence="2" key="1">
    <citation type="submission" date="2022-12" db="EMBL/GenBank/DDBJ databases">
        <title>Genomic Characterization of Candidatus Phytoplasma sacchari in China.</title>
        <authorList>
            <person name="Zhang R.-Y."/>
        </authorList>
    </citation>
    <scope>NUCLEOTIDE SEQUENCE [LARGE SCALE GENOMIC DNA]</scope>
    <source>
        <strain evidence="2">SCWL1</strain>
    </source>
</reference>
<feature type="coiled-coil region" evidence="1">
    <location>
        <begin position="22"/>
        <end position="56"/>
    </location>
</feature>
<organism evidence="2 3">
    <name type="scientific">Candidatus Phytoplasma sacchari</name>
    <dbReference type="NCBI Taxonomy" id="2609813"/>
    <lineage>
        <taxon>Bacteria</taxon>
        <taxon>Bacillati</taxon>
        <taxon>Mycoplasmatota</taxon>
        <taxon>Mollicutes</taxon>
        <taxon>Acholeplasmatales</taxon>
        <taxon>Acholeplasmataceae</taxon>
        <taxon>Candidatus Phytoplasma</taxon>
        <taxon>16SrXI (Rice yellow dwarf group)</taxon>
    </lineage>
</organism>
<name>A0ABY7M0F7_9MOLU</name>
<protein>
    <submittedName>
        <fullName evidence="2">Uncharacterized protein</fullName>
    </submittedName>
</protein>
<feature type="coiled-coil region" evidence="1">
    <location>
        <begin position="135"/>
        <end position="162"/>
    </location>
</feature>